<protein>
    <submittedName>
        <fullName evidence="9">Membrane protein</fullName>
    </submittedName>
</protein>
<dbReference type="GO" id="GO:1903785">
    <property type="term" value="P:L-valine transmembrane transport"/>
    <property type="evidence" value="ECO:0007669"/>
    <property type="project" value="TreeGrafter"/>
</dbReference>
<proteinExistence type="inferred from homology"/>
<dbReference type="PANTHER" id="PTHR34979:SF1">
    <property type="entry name" value="INNER MEMBRANE PROTEIN YGAZ"/>
    <property type="match status" value="1"/>
</dbReference>
<evidence type="ECO:0000256" key="8">
    <source>
        <dbReference type="SAM" id="Phobius"/>
    </source>
</evidence>
<name>A0A5M3WUZ3_9ACTN</name>
<keyword evidence="7 8" id="KW-0472">Membrane</keyword>
<accession>A0A5M3WUZ3</accession>
<evidence type="ECO:0000256" key="6">
    <source>
        <dbReference type="ARBA" id="ARBA00022989"/>
    </source>
</evidence>
<dbReference type="OrthoDB" id="9803444at2"/>
<feature type="transmembrane region" description="Helical" evidence="8">
    <location>
        <begin position="164"/>
        <end position="181"/>
    </location>
</feature>
<comment type="subcellular location">
    <subcellularLocation>
        <location evidence="1">Cell membrane</location>
        <topology evidence="1">Multi-pass membrane protein</topology>
    </subcellularLocation>
</comment>
<evidence type="ECO:0000313" key="9">
    <source>
        <dbReference type="EMBL" id="GES12032.1"/>
    </source>
</evidence>
<keyword evidence="6 8" id="KW-1133">Transmembrane helix</keyword>
<dbReference type="InterPro" id="IPR011606">
    <property type="entry name" value="Brnchd-chn_aa_trnsp_permease"/>
</dbReference>
<evidence type="ECO:0000256" key="7">
    <source>
        <dbReference type="ARBA" id="ARBA00023136"/>
    </source>
</evidence>
<dbReference type="RefSeq" id="WP_155357373.1">
    <property type="nucleotide sequence ID" value="NZ_BAAAHL010000030.1"/>
</dbReference>
<sequence length="239" mass="25214">MISYTAYRREFGAGMRAMTPWLVGVAPFGLVIGVSAAQADIPALAGWLTGPLIYAGSAQVATIEMLDAGVAPLTVIVTVLVINVRLILYSAAMAAYWRGTPLWWRLLAGYLLIDPSFVVGIDRYAHAPDRRRAHAHYLGGAVVLWVTWLTAIAVGVTAGARVPAWLHLEFLIPLYLIGQIVPKSRQAVVRRAVLVAGAVALLCLGAPMHLGVVAAIVAGVAAGSLTRANSAPPSQDAHP</sequence>
<evidence type="ECO:0000256" key="5">
    <source>
        <dbReference type="ARBA" id="ARBA00022692"/>
    </source>
</evidence>
<feature type="transmembrane region" description="Helical" evidence="8">
    <location>
        <begin position="137"/>
        <end position="158"/>
    </location>
</feature>
<dbReference type="GO" id="GO:0005886">
    <property type="term" value="C:plasma membrane"/>
    <property type="evidence" value="ECO:0007669"/>
    <property type="project" value="UniProtKB-SubCell"/>
</dbReference>
<comment type="similarity">
    <text evidence="2">Belongs to the AzlC family.</text>
</comment>
<feature type="transmembrane region" description="Helical" evidence="8">
    <location>
        <begin position="73"/>
        <end position="97"/>
    </location>
</feature>
<feature type="transmembrane region" description="Helical" evidence="8">
    <location>
        <begin position="21"/>
        <end position="39"/>
    </location>
</feature>
<organism evidence="9 10">
    <name type="scientific">Acrocarpospora macrocephala</name>
    <dbReference type="NCBI Taxonomy" id="150177"/>
    <lineage>
        <taxon>Bacteria</taxon>
        <taxon>Bacillati</taxon>
        <taxon>Actinomycetota</taxon>
        <taxon>Actinomycetes</taxon>
        <taxon>Streptosporangiales</taxon>
        <taxon>Streptosporangiaceae</taxon>
        <taxon>Acrocarpospora</taxon>
    </lineage>
</organism>
<dbReference type="EMBL" id="BLAE01000034">
    <property type="protein sequence ID" value="GES12032.1"/>
    <property type="molecule type" value="Genomic_DNA"/>
</dbReference>
<keyword evidence="10" id="KW-1185">Reference proteome</keyword>
<reference evidence="9 10" key="1">
    <citation type="submission" date="2019-10" db="EMBL/GenBank/DDBJ databases">
        <title>Whole genome shotgun sequence of Acrocarpospora macrocephala NBRC 16266.</title>
        <authorList>
            <person name="Ichikawa N."/>
            <person name="Kimura A."/>
            <person name="Kitahashi Y."/>
            <person name="Komaki H."/>
            <person name="Oguchi A."/>
        </authorList>
    </citation>
    <scope>NUCLEOTIDE SEQUENCE [LARGE SCALE GENOMIC DNA]</scope>
    <source>
        <strain evidence="9 10">NBRC 16266</strain>
    </source>
</reference>
<evidence type="ECO:0000256" key="4">
    <source>
        <dbReference type="ARBA" id="ARBA00022475"/>
    </source>
</evidence>
<keyword evidence="4" id="KW-1003">Cell membrane</keyword>
<feature type="transmembrane region" description="Helical" evidence="8">
    <location>
        <begin position="45"/>
        <end position="66"/>
    </location>
</feature>
<dbReference type="Pfam" id="PF03591">
    <property type="entry name" value="AzlC"/>
    <property type="match status" value="1"/>
</dbReference>
<dbReference type="Proteomes" id="UP000331127">
    <property type="component" value="Unassembled WGS sequence"/>
</dbReference>
<dbReference type="PANTHER" id="PTHR34979">
    <property type="entry name" value="INNER MEMBRANE PROTEIN YGAZ"/>
    <property type="match status" value="1"/>
</dbReference>
<evidence type="ECO:0000256" key="1">
    <source>
        <dbReference type="ARBA" id="ARBA00004651"/>
    </source>
</evidence>
<evidence type="ECO:0000256" key="3">
    <source>
        <dbReference type="ARBA" id="ARBA00022448"/>
    </source>
</evidence>
<keyword evidence="3" id="KW-0813">Transport</keyword>
<comment type="caution">
    <text evidence="9">The sequence shown here is derived from an EMBL/GenBank/DDBJ whole genome shotgun (WGS) entry which is preliminary data.</text>
</comment>
<feature type="transmembrane region" description="Helical" evidence="8">
    <location>
        <begin position="103"/>
        <end position="125"/>
    </location>
</feature>
<gene>
    <name evidence="9" type="ORF">Amac_056290</name>
</gene>
<dbReference type="AlphaFoldDB" id="A0A5M3WUZ3"/>
<evidence type="ECO:0000256" key="2">
    <source>
        <dbReference type="ARBA" id="ARBA00010735"/>
    </source>
</evidence>
<evidence type="ECO:0000313" key="10">
    <source>
        <dbReference type="Proteomes" id="UP000331127"/>
    </source>
</evidence>
<keyword evidence="5 8" id="KW-0812">Transmembrane</keyword>
<feature type="transmembrane region" description="Helical" evidence="8">
    <location>
        <begin position="193"/>
        <end position="222"/>
    </location>
</feature>